<dbReference type="Proteomes" id="UP000287033">
    <property type="component" value="Unassembled WGS sequence"/>
</dbReference>
<evidence type="ECO:0000313" key="1">
    <source>
        <dbReference type="EMBL" id="GCC18391.1"/>
    </source>
</evidence>
<accession>A0A401RJR1</accession>
<gene>
    <name evidence="1" type="ORF">chiPu_0017920</name>
</gene>
<name>A0A401RJR1_CHIPU</name>
<keyword evidence="2" id="KW-1185">Reference proteome</keyword>
<proteinExistence type="predicted"/>
<dbReference type="AlphaFoldDB" id="A0A401RJR1"/>
<protein>
    <submittedName>
        <fullName evidence="1">Uncharacterized protein</fullName>
    </submittedName>
</protein>
<comment type="caution">
    <text evidence="1">The sequence shown here is derived from an EMBL/GenBank/DDBJ whole genome shotgun (WGS) entry which is preliminary data.</text>
</comment>
<evidence type="ECO:0000313" key="2">
    <source>
        <dbReference type="Proteomes" id="UP000287033"/>
    </source>
</evidence>
<dbReference type="EMBL" id="BEZZ01001413">
    <property type="protein sequence ID" value="GCC18391.1"/>
    <property type="molecule type" value="Genomic_DNA"/>
</dbReference>
<organism evidence="1 2">
    <name type="scientific">Chiloscyllium punctatum</name>
    <name type="common">Brownbanded bambooshark</name>
    <name type="synonym">Hemiscyllium punctatum</name>
    <dbReference type="NCBI Taxonomy" id="137246"/>
    <lineage>
        <taxon>Eukaryota</taxon>
        <taxon>Metazoa</taxon>
        <taxon>Chordata</taxon>
        <taxon>Craniata</taxon>
        <taxon>Vertebrata</taxon>
        <taxon>Chondrichthyes</taxon>
        <taxon>Elasmobranchii</taxon>
        <taxon>Galeomorphii</taxon>
        <taxon>Galeoidea</taxon>
        <taxon>Orectolobiformes</taxon>
        <taxon>Hemiscylliidae</taxon>
        <taxon>Chiloscyllium</taxon>
    </lineage>
</organism>
<reference evidence="1 2" key="1">
    <citation type="journal article" date="2018" name="Nat. Ecol. Evol.">
        <title>Shark genomes provide insights into elasmobranch evolution and the origin of vertebrates.</title>
        <authorList>
            <person name="Hara Y"/>
            <person name="Yamaguchi K"/>
            <person name="Onimaru K"/>
            <person name="Kadota M"/>
            <person name="Koyanagi M"/>
            <person name="Keeley SD"/>
            <person name="Tatsumi K"/>
            <person name="Tanaka K"/>
            <person name="Motone F"/>
            <person name="Kageyama Y"/>
            <person name="Nozu R"/>
            <person name="Adachi N"/>
            <person name="Nishimura O"/>
            <person name="Nakagawa R"/>
            <person name="Tanegashima C"/>
            <person name="Kiyatake I"/>
            <person name="Matsumoto R"/>
            <person name="Murakumo K"/>
            <person name="Nishida K"/>
            <person name="Terakita A"/>
            <person name="Kuratani S"/>
            <person name="Sato K"/>
            <person name="Hyodo S Kuraku.S."/>
        </authorList>
    </citation>
    <scope>NUCLEOTIDE SEQUENCE [LARGE SCALE GENOMIC DNA]</scope>
</reference>
<sequence>MLRWPKRGDSSSSSNNKLRHFLCNHLQEETAAFPDFWLGFLELLCLNKKGGRSVCRCWFSIPRSYRGKCQRLDPLGNSTCSRKGYKWEFCSYPCVGDRLGYIQDIRGIEKWDLLQTPTNFLWN</sequence>